<gene>
    <name evidence="2" type="ORF">Mucpa_5096</name>
</gene>
<reference evidence="2" key="1">
    <citation type="submission" date="2011-09" db="EMBL/GenBank/DDBJ databases">
        <title>The permanent draft genome of Mucilaginibacter paludis DSM 18603.</title>
        <authorList>
            <consortium name="US DOE Joint Genome Institute (JGI-PGF)"/>
            <person name="Lucas S."/>
            <person name="Han J."/>
            <person name="Lapidus A."/>
            <person name="Bruce D."/>
            <person name="Goodwin L."/>
            <person name="Pitluck S."/>
            <person name="Peters L."/>
            <person name="Kyrpides N."/>
            <person name="Mavromatis K."/>
            <person name="Ivanova N."/>
            <person name="Mikhailova N."/>
            <person name="Held B."/>
            <person name="Detter J.C."/>
            <person name="Tapia R."/>
            <person name="Han C."/>
            <person name="Land M."/>
            <person name="Hauser L."/>
            <person name="Markowitz V."/>
            <person name="Cheng J.-F."/>
            <person name="Hugenholtz P."/>
            <person name="Woyke T."/>
            <person name="Wu D."/>
            <person name="Tindall B."/>
            <person name="Brambilla E."/>
            <person name="Klenk H.-P."/>
            <person name="Eisen J.A."/>
        </authorList>
    </citation>
    <scope>NUCLEOTIDE SEQUENCE [LARGE SCALE GENOMIC DNA]</scope>
    <source>
        <strain evidence="2">DSM 18603</strain>
    </source>
</reference>
<feature type="chain" id="PRO_5003557327" description="Lipoprotein" evidence="1">
    <location>
        <begin position="22"/>
        <end position="128"/>
    </location>
</feature>
<keyword evidence="3" id="KW-1185">Reference proteome</keyword>
<name>H1Y0U7_9SPHI</name>
<organism evidence="2 3">
    <name type="scientific">Mucilaginibacter paludis DSM 18603</name>
    <dbReference type="NCBI Taxonomy" id="714943"/>
    <lineage>
        <taxon>Bacteria</taxon>
        <taxon>Pseudomonadati</taxon>
        <taxon>Bacteroidota</taxon>
        <taxon>Sphingobacteriia</taxon>
        <taxon>Sphingobacteriales</taxon>
        <taxon>Sphingobacteriaceae</taxon>
        <taxon>Mucilaginibacter</taxon>
    </lineage>
</organism>
<dbReference type="HOGENOM" id="CLU_1957102_0_0_10"/>
<dbReference type="STRING" id="714943.Mucpa_5096"/>
<proteinExistence type="predicted"/>
<dbReference type="RefSeq" id="WP_008510209.1">
    <property type="nucleotide sequence ID" value="NZ_CM001403.1"/>
</dbReference>
<accession>H1Y0U7</accession>
<dbReference type="Proteomes" id="UP000002774">
    <property type="component" value="Chromosome"/>
</dbReference>
<evidence type="ECO:0000313" key="3">
    <source>
        <dbReference type="Proteomes" id="UP000002774"/>
    </source>
</evidence>
<protein>
    <recommendedName>
        <fullName evidence="4">Lipoprotein</fullName>
    </recommendedName>
</protein>
<dbReference type="PROSITE" id="PS51257">
    <property type="entry name" value="PROKAR_LIPOPROTEIN"/>
    <property type="match status" value="1"/>
</dbReference>
<evidence type="ECO:0000256" key="1">
    <source>
        <dbReference type="SAM" id="SignalP"/>
    </source>
</evidence>
<dbReference type="AlphaFoldDB" id="H1Y0U7"/>
<feature type="signal peptide" evidence="1">
    <location>
        <begin position="1"/>
        <end position="21"/>
    </location>
</feature>
<evidence type="ECO:0008006" key="4">
    <source>
        <dbReference type="Google" id="ProtNLM"/>
    </source>
</evidence>
<evidence type="ECO:0000313" key="2">
    <source>
        <dbReference type="EMBL" id="EHQ29172.1"/>
    </source>
</evidence>
<keyword evidence="1" id="KW-0732">Signal</keyword>
<dbReference type="EMBL" id="CM001403">
    <property type="protein sequence ID" value="EHQ29172.1"/>
    <property type="molecule type" value="Genomic_DNA"/>
</dbReference>
<sequence length="128" mass="13698">MMKHLFIAAISCLLLCSCANSGRLYFDIKSQAIVACSGHIAEIDIETPTNTIVVKSKAANKPIRIGKPNPDYQISIDGESQPGYEIILQPHTSYIVRTENGSDDGPGALTLSTNAEGMVMSASHTDCN</sequence>